<sequence length="123" mass="12577">MLTSAERSTAGLTSVGEPKAIGSARTCDWTEPGTFGLAISVDESKGLADLRTEKKTARQVKVGAREALKVADPKADDGTCAVLLGAGESASVQIDVSNTNFTGTEAACARADKVAGLVEPKLP</sequence>
<keyword evidence="2" id="KW-1185">Reference proteome</keyword>
<proteinExistence type="predicted"/>
<evidence type="ECO:0000313" key="1">
    <source>
        <dbReference type="EMBL" id="AXB49201.1"/>
    </source>
</evidence>
<dbReference type="EMBL" id="CP015163">
    <property type="protein sequence ID" value="AXB49201.1"/>
    <property type="molecule type" value="Genomic_DNA"/>
</dbReference>
<dbReference type="InterPro" id="IPR024520">
    <property type="entry name" value="DUF3558"/>
</dbReference>
<reference evidence="1 2" key="1">
    <citation type="submission" date="2016-04" db="EMBL/GenBank/DDBJ databases">
        <title>Complete genome sequence and analysis of deep-sea sediment isolate, Amycolatopsis sp. WP1.</title>
        <authorList>
            <person name="Wang H."/>
            <person name="Chen S."/>
            <person name="Wu Q."/>
        </authorList>
    </citation>
    <scope>NUCLEOTIDE SEQUENCE [LARGE SCALE GENOMIC DNA]</scope>
    <source>
        <strain evidence="1 2">WP1</strain>
    </source>
</reference>
<protein>
    <recommendedName>
        <fullName evidence="3">DUF3558 domain-containing protein</fullName>
    </recommendedName>
</protein>
<accession>A0A344LMC7</accession>
<dbReference type="Proteomes" id="UP000250434">
    <property type="component" value="Chromosome"/>
</dbReference>
<dbReference type="Pfam" id="PF12079">
    <property type="entry name" value="DUF3558"/>
    <property type="match status" value="1"/>
</dbReference>
<dbReference type="KEGG" id="aab:A4R43_41390"/>
<dbReference type="AlphaFoldDB" id="A0A344LMC7"/>
<organism evidence="1 2">
    <name type="scientific">Amycolatopsis albispora</name>
    <dbReference type="NCBI Taxonomy" id="1804986"/>
    <lineage>
        <taxon>Bacteria</taxon>
        <taxon>Bacillati</taxon>
        <taxon>Actinomycetota</taxon>
        <taxon>Actinomycetes</taxon>
        <taxon>Pseudonocardiales</taxon>
        <taxon>Pseudonocardiaceae</taxon>
        <taxon>Amycolatopsis</taxon>
    </lineage>
</organism>
<evidence type="ECO:0008006" key="3">
    <source>
        <dbReference type="Google" id="ProtNLM"/>
    </source>
</evidence>
<evidence type="ECO:0000313" key="2">
    <source>
        <dbReference type="Proteomes" id="UP000250434"/>
    </source>
</evidence>
<name>A0A344LMC7_9PSEU</name>
<gene>
    <name evidence="1" type="ORF">A4R43_41390</name>
</gene>